<name>A0A0Q9Z5Y0_9FLAO</name>
<dbReference type="AlphaFoldDB" id="A0A0Q9Z5Y0"/>
<dbReference type="Proteomes" id="UP000051643">
    <property type="component" value="Unassembled WGS sequence"/>
</dbReference>
<sequence length="245" mass="29261">MEEAYEILDYLPIRFKEATEEEYIKFLWEAFESNYQNEKYQFSFMAYHMLFMSSVYFNVWQIKSIREDDFHKIRLGFNEDFGNATSPFNFSKENESRVLDLLRYTCASHSDVKSLIGQYKKLVKERNGVAHANGSIPFRTSSYLETRVSDIIRYTAEIQSYSKPIIQECFKKFLIESQDEETRPYVDISEQINEVLIHEHYLSQKDLEFCLEYDISNLADEPNYIEIEKIFQELQTQYSPEDLEV</sequence>
<proteinExistence type="predicted"/>
<evidence type="ECO:0000313" key="1">
    <source>
        <dbReference type="EMBL" id="KRG28240.1"/>
    </source>
</evidence>
<dbReference type="RefSeq" id="WP_057481912.1">
    <property type="nucleotide sequence ID" value="NZ_BMWR01000001.1"/>
</dbReference>
<dbReference type="EMBL" id="LKTP01000023">
    <property type="protein sequence ID" value="KRG28240.1"/>
    <property type="molecule type" value="Genomic_DNA"/>
</dbReference>
<evidence type="ECO:0008006" key="3">
    <source>
        <dbReference type="Google" id="ProtNLM"/>
    </source>
</evidence>
<keyword evidence="2" id="KW-1185">Reference proteome</keyword>
<organism evidence="1 2">
    <name type="scientific">Salegentibacter mishustinae</name>
    <dbReference type="NCBI Taxonomy" id="270918"/>
    <lineage>
        <taxon>Bacteria</taxon>
        <taxon>Pseudomonadati</taxon>
        <taxon>Bacteroidota</taxon>
        <taxon>Flavobacteriia</taxon>
        <taxon>Flavobacteriales</taxon>
        <taxon>Flavobacteriaceae</taxon>
        <taxon>Salegentibacter</taxon>
    </lineage>
</organism>
<dbReference type="OrthoDB" id="7824426at2"/>
<reference evidence="1" key="1">
    <citation type="submission" date="2015-10" db="EMBL/GenBank/DDBJ databases">
        <title>Draft genome sequence of Salegentibacter mishustinae KCTC 12263.</title>
        <authorList>
            <person name="Lin W."/>
            <person name="Zheng Q."/>
        </authorList>
    </citation>
    <scope>NUCLEOTIDE SEQUENCE [LARGE SCALE GENOMIC DNA]</scope>
    <source>
        <strain evidence="1">KCTC 12263</strain>
    </source>
</reference>
<evidence type="ECO:0000313" key="2">
    <source>
        <dbReference type="Proteomes" id="UP000051643"/>
    </source>
</evidence>
<protein>
    <recommendedName>
        <fullName evidence="3">RiboL-PSP-HEPN domain-containing protein</fullName>
    </recommendedName>
</protein>
<comment type="caution">
    <text evidence="1">The sequence shown here is derived from an EMBL/GenBank/DDBJ whole genome shotgun (WGS) entry which is preliminary data.</text>
</comment>
<accession>A0A0Q9Z5Y0</accession>
<dbReference type="STRING" id="270918.APR42_05490"/>
<gene>
    <name evidence="1" type="ORF">APR42_05490</name>
</gene>